<comment type="caution">
    <text evidence="8">The sequence shown here is derived from an EMBL/GenBank/DDBJ whole genome shotgun (WGS) entry which is preliminary data.</text>
</comment>
<evidence type="ECO:0000259" key="6">
    <source>
        <dbReference type="Pfam" id="PF05028"/>
    </source>
</evidence>
<dbReference type="PANTHER" id="PTHR12837:SF15">
    <property type="entry name" value="POLY(ADP-RIBOSE) GLYCOHYDROLASE"/>
    <property type="match status" value="1"/>
</dbReference>
<evidence type="ECO:0000256" key="2">
    <source>
        <dbReference type="ARBA" id="ARBA00012255"/>
    </source>
</evidence>
<dbReference type="GO" id="GO:0004649">
    <property type="term" value="F:poly(ADP-ribose) glycohydrolase activity"/>
    <property type="evidence" value="ECO:0007669"/>
    <property type="project" value="UniProtKB-EC"/>
</dbReference>
<keyword evidence="3" id="KW-0378">Hydrolase</keyword>
<dbReference type="GO" id="GO:1990966">
    <property type="term" value="P:ATP generation from poly-ADP-D-ribose"/>
    <property type="evidence" value="ECO:0007669"/>
    <property type="project" value="TreeGrafter"/>
</dbReference>
<protein>
    <recommendedName>
        <fullName evidence="2">poly(ADP-ribose) glycohydrolase</fullName>
        <ecNumber evidence="2">3.2.1.143</ecNumber>
    </recommendedName>
</protein>
<dbReference type="GO" id="GO:0009225">
    <property type="term" value="P:nucleotide-sugar metabolic process"/>
    <property type="evidence" value="ECO:0007669"/>
    <property type="project" value="TreeGrafter"/>
</dbReference>
<dbReference type="InterPro" id="IPR007724">
    <property type="entry name" value="Poly_GlycHdrlase"/>
</dbReference>
<dbReference type="OrthoDB" id="1937899at2759"/>
<dbReference type="Proteomes" id="UP000728185">
    <property type="component" value="Unassembled WGS sequence"/>
</dbReference>
<name>A0A8E0RZS2_9TREM</name>
<dbReference type="InterPro" id="IPR048362">
    <property type="entry name" value="PARG_helical"/>
</dbReference>
<proteinExistence type="inferred from homology"/>
<evidence type="ECO:0000313" key="8">
    <source>
        <dbReference type="EMBL" id="KAA0192307.1"/>
    </source>
</evidence>
<evidence type="ECO:0000256" key="3">
    <source>
        <dbReference type="ARBA" id="ARBA00022801"/>
    </source>
</evidence>
<feature type="active site" evidence="4">
    <location>
        <position position="259"/>
    </location>
</feature>
<feature type="domain" description="PARG catalytic Macro" evidence="6">
    <location>
        <begin position="207"/>
        <end position="416"/>
    </location>
</feature>
<dbReference type="Pfam" id="PF20811">
    <property type="entry name" value="PARG_cat_N"/>
    <property type="match status" value="1"/>
</dbReference>
<dbReference type="EC" id="3.2.1.143" evidence="2"/>
<accession>A0A8E0RZS2</accession>
<feature type="binding site" evidence="5">
    <location>
        <position position="244"/>
    </location>
    <ligand>
        <name>substrate</name>
    </ligand>
</feature>
<organism evidence="8 9">
    <name type="scientific">Fasciolopsis buskii</name>
    <dbReference type="NCBI Taxonomy" id="27845"/>
    <lineage>
        <taxon>Eukaryota</taxon>
        <taxon>Metazoa</taxon>
        <taxon>Spiralia</taxon>
        <taxon>Lophotrochozoa</taxon>
        <taxon>Platyhelminthes</taxon>
        <taxon>Trematoda</taxon>
        <taxon>Digenea</taxon>
        <taxon>Plagiorchiida</taxon>
        <taxon>Echinostomata</taxon>
        <taxon>Echinostomatoidea</taxon>
        <taxon>Fasciolidae</taxon>
        <taxon>Fasciolopsis</taxon>
    </lineage>
</organism>
<evidence type="ECO:0000256" key="4">
    <source>
        <dbReference type="PIRSR" id="PIRSR607724-1"/>
    </source>
</evidence>
<dbReference type="GO" id="GO:0005975">
    <property type="term" value="P:carbohydrate metabolic process"/>
    <property type="evidence" value="ECO:0007669"/>
    <property type="project" value="InterPro"/>
</dbReference>
<feature type="binding site" evidence="5">
    <location>
        <position position="299"/>
    </location>
    <ligand>
        <name>substrate</name>
    </ligand>
</feature>
<feature type="active site" evidence="4">
    <location>
        <position position="260"/>
    </location>
</feature>
<dbReference type="GO" id="GO:0005634">
    <property type="term" value="C:nucleus"/>
    <property type="evidence" value="ECO:0007669"/>
    <property type="project" value="TreeGrafter"/>
</dbReference>
<dbReference type="GO" id="GO:0005737">
    <property type="term" value="C:cytoplasm"/>
    <property type="evidence" value="ECO:0007669"/>
    <property type="project" value="TreeGrafter"/>
</dbReference>
<gene>
    <name evidence="8" type="ORF">FBUS_02428</name>
</gene>
<reference evidence="8" key="1">
    <citation type="submission" date="2019-05" db="EMBL/GenBank/DDBJ databases">
        <title>Annotation for the trematode Fasciolopsis buski.</title>
        <authorList>
            <person name="Choi Y.-J."/>
        </authorList>
    </citation>
    <scope>NUCLEOTIDE SEQUENCE</scope>
    <source>
        <strain evidence="8">HT</strain>
        <tissue evidence="8">Whole worm</tissue>
    </source>
</reference>
<feature type="domain" description="PARG helical" evidence="7">
    <location>
        <begin position="73"/>
        <end position="200"/>
    </location>
</feature>
<sequence>MPCSPESLYPVIGPSGKSLVSRWNRIEESLRGTIRTSSDLQKAILLYNERFSTVWNFNVLHNLVSENLLPDGDSGYFFRKTLPAVCALALNLPVFLTRAIPLMKTGQQLSLTFSQLQVASIVANAFFCTFPRRNSRKWDAEFASYPFINFAHLFTDVPRRGANRIASSGFVRKREKLRCLLHYFYRVTEVVPCGTVTFTRRKLGTCIPDWDNSTRSFDQLRMHVNASGTIESSGPCTIHVDFANRFLGGGVLNRGCVQEEIMFLLQPELIASCLFVECLGDDETVIIEGTEQYSTHTGYGETFRWAGDFQQSATDMARDDWGRWRRTVVAMDATSFSSKDNQFERSKMLRELNKAYCGFCDSLVPHRKLPSVIATGNWGCGAFRGNVYLKALLQMLACCEAGKSMAYYTFGDTKLRDDLYDMYQFLSSTAITVGECFRTRLV</sequence>
<dbReference type="AlphaFoldDB" id="A0A8E0RZS2"/>
<evidence type="ECO:0000256" key="1">
    <source>
        <dbReference type="ARBA" id="ARBA00009545"/>
    </source>
</evidence>
<evidence type="ECO:0000313" key="9">
    <source>
        <dbReference type="Proteomes" id="UP000728185"/>
    </source>
</evidence>
<dbReference type="EMBL" id="LUCM01005765">
    <property type="protein sequence ID" value="KAA0192307.1"/>
    <property type="molecule type" value="Genomic_DNA"/>
</dbReference>
<evidence type="ECO:0000259" key="7">
    <source>
        <dbReference type="Pfam" id="PF20811"/>
    </source>
</evidence>
<keyword evidence="9" id="KW-1185">Reference proteome</keyword>
<comment type="similarity">
    <text evidence="1">Belongs to the poly(ADP-ribose) glycohydrolase family.</text>
</comment>
<dbReference type="InterPro" id="IPR046372">
    <property type="entry name" value="PARG_cat_C"/>
</dbReference>
<feature type="binding site" evidence="5">
    <location>
        <position position="258"/>
    </location>
    <ligand>
        <name>substrate</name>
    </ligand>
</feature>
<dbReference type="GO" id="GO:0006282">
    <property type="term" value="P:regulation of DNA repair"/>
    <property type="evidence" value="ECO:0007669"/>
    <property type="project" value="InterPro"/>
</dbReference>
<dbReference type="Pfam" id="PF05028">
    <property type="entry name" value="PARG_cat_C"/>
    <property type="match status" value="1"/>
</dbReference>
<feature type="active site" evidence="4">
    <location>
        <position position="241"/>
    </location>
</feature>
<evidence type="ECO:0000256" key="5">
    <source>
        <dbReference type="PIRSR" id="PIRSR607724-2"/>
    </source>
</evidence>
<dbReference type="PANTHER" id="PTHR12837">
    <property type="entry name" value="POLY ADP-RIBOSE GLYCOHYDROLASE"/>
    <property type="match status" value="1"/>
</dbReference>